<keyword evidence="1" id="KW-0732">Signal</keyword>
<dbReference type="Proteomes" id="UP000799777">
    <property type="component" value="Unassembled WGS sequence"/>
</dbReference>
<organism evidence="2 3">
    <name type="scientific">Setomelanomma holmii</name>
    <dbReference type="NCBI Taxonomy" id="210430"/>
    <lineage>
        <taxon>Eukaryota</taxon>
        <taxon>Fungi</taxon>
        <taxon>Dikarya</taxon>
        <taxon>Ascomycota</taxon>
        <taxon>Pezizomycotina</taxon>
        <taxon>Dothideomycetes</taxon>
        <taxon>Pleosporomycetidae</taxon>
        <taxon>Pleosporales</taxon>
        <taxon>Pleosporineae</taxon>
        <taxon>Phaeosphaeriaceae</taxon>
        <taxon>Setomelanomma</taxon>
    </lineage>
</organism>
<evidence type="ECO:0000313" key="2">
    <source>
        <dbReference type="EMBL" id="KAF2031584.1"/>
    </source>
</evidence>
<dbReference type="InterPro" id="IPR006771">
    <property type="entry name" value="CetA-like"/>
</dbReference>
<dbReference type="OrthoDB" id="5144514at2759"/>
<dbReference type="InterPro" id="IPR037176">
    <property type="entry name" value="Osmotin/thaumatin-like_sf"/>
</dbReference>
<evidence type="ECO:0000313" key="3">
    <source>
        <dbReference type="Proteomes" id="UP000799777"/>
    </source>
</evidence>
<evidence type="ECO:0000256" key="1">
    <source>
        <dbReference type="SAM" id="SignalP"/>
    </source>
</evidence>
<dbReference type="PANTHER" id="PTHR36195:SF4">
    <property type="entry name" value="DOMAIN PROTEIN, PUTATIVE (AFU_ORTHOLOGUE AFUA_5G01990)-RELATED"/>
    <property type="match status" value="1"/>
</dbReference>
<proteinExistence type="predicted"/>
<feature type="chain" id="PRO_5040500525" evidence="1">
    <location>
        <begin position="24"/>
        <end position="194"/>
    </location>
</feature>
<dbReference type="EMBL" id="ML978179">
    <property type="protein sequence ID" value="KAF2031584.1"/>
    <property type="molecule type" value="Genomic_DNA"/>
</dbReference>
<keyword evidence="3" id="KW-1185">Reference proteome</keyword>
<comment type="caution">
    <text evidence="2">The sequence shown here is derived from an EMBL/GenBank/DDBJ whole genome shotgun (WGS) entry which is preliminary data.</text>
</comment>
<name>A0A9P4HDA4_9PLEO</name>
<dbReference type="AlphaFoldDB" id="A0A9P4HDA4"/>
<reference evidence="2" key="1">
    <citation type="journal article" date="2020" name="Stud. Mycol.">
        <title>101 Dothideomycetes genomes: a test case for predicting lifestyles and emergence of pathogens.</title>
        <authorList>
            <person name="Haridas S."/>
            <person name="Albert R."/>
            <person name="Binder M."/>
            <person name="Bloem J."/>
            <person name="Labutti K."/>
            <person name="Salamov A."/>
            <person name="Andreopoulos B."/>
            <person name="Baker S."/>
            <person name="Barry K."/>
            <person name="Bills G."/>
            <person name="Bluhm B."/>
            <person name="Cannon C."/>
            <person name="Castanera R."/>
            <person name="Culley D."/>
            <person name="Daum C."/>
            <person name="Ezra D."/>
            <person name="Gonzalez J."/>
            <person name="Henrissat B."/>
            <person name="Kuo A."/>
            <person name="Liang C."/>
            <person name="Lipzen A."/>
            <person name="Lutzoni F."/>
            <person name="Magnuson J."/>
            <person name="Mondo S."/>
            <person name="Nolan M."/>
            <person name="Ohm R."/>
            <person name="Pangilinan J."/>
            <person name="Park H.-J."/>
            <person name="Ramirez L."/>
            <person name="Alfaro M."/>
            <person name="Sun H."/>
            <person name="Tritt A."/>
            <person name="Yoshinaga Y."/>
            <person name="Zwiers L.-H."/>
            <person name="Turgeon B."/>
            <person name="Goodwin S."/>
            <person name="Spatafora J."/>
            <person name="Crous P."/>
            <person name="Grigoriev I."/>
        </authorList>
    </citation>
    <scope>NUCLEOTIDE SEQUENCE</scope>
    <source>
        <strain evidence="2">CBS 110217</strain>
    </source>
</reference>
<protein>
    <submittedName>
        <fullName evidence="2">Uncharacterized protein</fullName>
    </submittedName>
</protein>
<feature type="signal peptide" evidence="1">
    <location>
        <begin position="1"/>
        <end position="23"/>
    </location>
</feature>
<dbReference type="PANTHER" id="PTHR36195">
    <property type="entry name" value="DOMAIN PROTEIN, PUTATIVE (AFU_ORTHOLOGUE AFUA_5G01990)-RELATED-RELATED"/>
    <property type="match status" value="1"/>
</dbReference>
<gene>
    <name evidence="2" type="ORF">EK21DRAFT_110713</name>
</gene>
<accession>A0A9P4HDA4</accession>
<sequence length="194" mass="20264">MMFAKPTLLFAALQASLAAAGSAIVKNACTYDIWVWSVCSTTGSSSAIHVPAGSQYSEAFKNAAVSLKVSKTNQLTGGAQTQFEYSAVNGQLWYDISFVDCASAESADNCPGHADGLSMTSSNSACGTVHCAAGAYCPTQAYYCDTPMSKLGLQDPVFTCPGVSMNSMDLVMTTCADDGQKIKRSIAGRLLMDA</sequence>
<dbReference type="Pfam" id="PF04681">
    <property type="entry name" value="Bys1"/>
    <property type="match status" value="1"/>
</dbReference>
<dbReference type="SUPFAM" id="SSF49870">
    <property type="entry name" value="Osmotin, thaumatin-like protein"/>
    <property type="match status" value="1"/>
</dbReference>